<dbReference type="Ensembl" id="ENSATET00000001737.3">
    <property type="protein sequence ID" value="ENSATEP00000001715.3"/>
    <property type="gene ID" value="ENSATEG00000001247.3"/>
</dbReference>
<evidence type="ECO:0000313" key="5">
    <source>
        <dbReference type="Ensembl" id="ENSATEP00000001715.3"/>
    </source>
</evidence>
<dbReference type="InterPro" id="IPR033989">
    <property type="entry name" value="CD209-like_CTLD"/>
</dbReference>
<keyword evidence="3" id="KW-1133">Transmembrane helix</keyword>
<protein>
    <recommendedName>
        <fullName evidence="4">C-type lectin domain-containing protein</fullName>
    </recommendedName>
</protein>
<keyword evidence="3" id="KW-0812">Transmembrane</keyword>
<dbReference type="PROSITE" id="PS50041">
    <property type="entry name" value="C_TYPE_LECTIN_2"/>
    <property type="match status" value="1"/>
</dbReference>
<dbReference type="InterPro" id="IPR050111">
    <property type="entry name" value="C-type_lectin/snaclec_domain"/>
</dbReference>
<dbReference type="PROSITE" id="PS00615">
    <property type="entry name" value="C_TYPE_LECTIN_1"/>
    <property type="match status" value="1"/>
</dbReference>
<dbReference type="AlphaFoldDB" id="A0A3Q1H379"/>
<dbReference type="InterPro" id="IPR001304">
    <property type="entry name" value="C-type_lectin-like"/>
</dbReference>
<reference evidence="5" key="2">
    <citation type="submission" date="2025-08" db="UniProtKB">
        <authorList>
            <consortium name="Ensembl"/>
        </authorList>
    </citation>
    <scope>IDENTIFICATION</scope>
</reference>
<dbReference type="GO" id="GO:0030246">
    <property type="term" value="F:carbohydrate binding"/>
    <property type="evidence" value="ECO:0007669"/>
    <property type="project" value="UniProtKB-KW"/>
</dbReference>
<evidence type="ECO:0000313" key="6">
    <source>
        <dbReference type="Proteomes" id="UP000265040"/>
    </source>
</evidence>
<dbReference type="Pfam" id="PF00059">
    <property type="entry name" value="Lectin_C"/>
    <property type="match status" value="1"/>
</dbReference>
<dbReference type="PANTHER" id="PTHR22803">
    <property type="entry name" value="MANNOSE, PHOSPHOLIPASE, LECTIN RECEPTOR RELATED"/>
    <property type="match status" value="1"/>
</dbReference>
<reference evidence="5" key="3">
    <citation type="submission" date="2025-09" db="UniProtKB">
        <authorList>
            <consortium name="Ensembl"/>
        </authorList>
    </citation>
    <scope>IDENTIFICATION</scope>
</reference>
<dbReference type="SMART" id="SM00034">
    <property type="entry name" value="CLECT"/>
    <property type="match status" value="1"/>
</dbReference>
<dbReference type="CDD" id="cd03590">
    <property type="entry name" value="CLECT_DC-SIGN_like"/>
    <property type="match status" value="1"/>
</dbReference>
<keyword evidence="3" id="KW-0472">Membrane</keyword>
<dbReference type="Gene3D" id="3.10.100.10">
    <property type="entry name" value="Mannose-Binding Protein A, subunit A"/>
    <property type="match status" value="1"/>
</dbReference>
<dbReference type="STRING" id="64144.ENSATEP00000001715"/>
<evidence type="ECO:0000256" key="3">
    <source>
        <dbReference type="SAM" id="Phobius"/>
    </source>
</evidence>
<accession>A0A3Q1H379</accession>
<dbReference type="SUPFAM" id="SSF56436">
    <property type="entry name" value="C-type lectin-like"/>
    <property type="match status" value="1"/>
</dbReference>
<reference evidence="5" key="1">
    <citation type="submission" date="2021-04" db="EMBL/GenBank/DDBJ databases">
        <authorList>
            <consortium name="Wellcome Sanger Institute Data Sharing"/>
        </authorList>
    </citation>
    <scope>NUCLEOTIDE SEQUENCE [LARGE SCALE GENOMIC DNA]</scope>
</reference>
<evidence type="ECO:0000259" key="4">
    <source>
        <dbReference type="PROSITE" id="PS50041"/>
    </source>
</evidence>
<keyword evidence="1" id="KW-0430">Lectin</keyword>
<dbReference type="InterPro" id="IPR016187">
    <property type="entry name" value="CTDL_fold"/>
</dbReference>
<dbReference type="InParanoid" id="A0A3Q1H379"/>
<dbReference type="Proteomes" id="UP000265040">
    <property type="component" value="Chromosome 12"/>
</dbReference>
<keyword evidence="6" id="KW-1185">Reference proteome</keyword>
<feature type="domain" description="C-type lectin" evidence="4">
    <location>
        <begin position="172"/>
        <end position="299"/>
    </location>
</feature>
<evidence type="ECO:0000256" key="1">
    <source>
        <dbReference type="ARBA" id="ARBA00022734"/>
    </source>
</evidence>
<sequence>MSGPNFDGGFDILTCEDDNEEHPPYPPSNHGSRSNVWRVSMLNVARGNLSAVVLAVLAVVLLIVDISLGAHYNNLTDTHLTAEDVEQIRSEPTFLEDSSKNVTTTMQEAQKQLDSEMSSQKETNWELEHQNKRQTDYKVQIDKMKKDIASMRTHLPMIVGGCRHCPPGWILMNSVCYYFSFSESAGFKTWKKARDFCKMHGGDLAVIDSKDKENATVKILLNNEDLSKPLNGFWIGLRDSDQEGTWKWLNGTVLVEGYWNDGEPNDANDEDCAAVYAKKNIFKAWNDFTCGATMKWICEKTPTSTS</sequence>
<keyword evidence="2" id="KW-1015">Disulfide bond</keyword>
<evidence type="ECO:0000256" key="2">
    <source>
        <dbReference type="ARBA" id="ARBA00023157"/>
    </source>
</evidence>
<dbReference type="GeneTree" id="ENSGT01030000234575"/>
<feature type="transmembrane region" description="Helical" evidence="3">
    <location>
        <begin position="49"/>
        <end position="68"/>
    </location>
</feature>
<organism evidence="5 6">
    <name type="scientific">Anabas testudineus</name>
    <name type="common">Climbing perch</name>
    <name type="synonym">Anthias testudineus</name>
    <dbReference type="NCBI Taxonomy" id="64144"/>
    <lineage>
        <taxon>Eukaryota</taxon>
        <taxon>Metazoa</taxon>
        <taxon>Chordata</taxon>
        <taxon>Craniata</taxon>
        <taxon>Vertebrata</taxon>
        <taxon>Euteleostomi</taxon>
        <taxon>Actinopterygii</taxon>
        <taxon>Neopterygii</taxon>
        <taxon>Teleostei</taxon>
        <taxon>Neoteleostei</taxon>
        <taxon>Acanthomorphata</taxon>
        <taxon>Anabantaria</taxon>
        <taxon>Anabantiformes</taxon>
        <taxon>Anabantoidei</taxon>
        <taxon>Anabantidae</taxon>
        <taxon>Anabas</taxon>
    </lineage>
</organism>
<name>A0A3Q1H379_ANATE</name>
<proteinExistence type="predicted"/>
<dbReference type="InterPro" id="IPR018378">
    <property type="entry name" value="C-type_lectin_CS"/>
</dbReference>
<dbReference type="InterPro" id="IPR016186">
    <property type="entry name" value="C-type_lectin-like/link_sf"/>
</dbReference>